<feature type="transmembrane region" description="Helical" evidence="1">
    <location>
        <begin position="49"/>
        <end position="69"/>
    </location>
</feature>
<keyword evidence="3" id="KW-1185">Reference proteome</keyword>
<keyword evidence="1" id="KW-0407">Ion channel</keyword>
<dbReference type="PANTHER" id="PTHR30266:SF2">
    <property type="entry name" value="LARGE-CONDUCTANCE MECHANOSENSITIVE CHANNEL"/>
    <property type="match status" value="1"/>
</dbReference>
<keyword evidence="1" id="KW-1003">Cell membrane</keyword>
<comment type="subunit">
    <text evidence="1">Homopentamer.</text>
</comment>
<comment type="similarity">
    <text evidence="1">Belongs to the MscL family.</text>
</comment>
<dbReference type="RefSeq" id="WP_219080704.1">
    <property type="nucleotide sequence ID" value="NZ_JAHBBD010000006.1"/>
</dbReference>
<comment type="subcellular location">
    <subcellularLocation>
        <location evidence="1">Cell membrane</location>
        <topology evidence="1">Multi-pass membrane protein</topology>
    </subcellularLocation>
</comment>
<dbReference type="InterPro" id="IPR037673">
    <property type="entry name" value="MSC/AndL"/>
</dbReference>
<sequence>MVANIVNNVNATAQSALKATGTAARNVAALTDKGPLAGFKKFISRGSMIDMAVGVVMGSAVTTVVNSVVDNLISPLIGMIGGVPDLSGVLAFTFNGATVSFGAILNAVINFLLVGVAVYFCIILPINKVRDLSAAALAKEQADEEAAAGPSAQEQTLEVLREIRDELKRSGAEGAAAGANPAADGPTA</sequence>
<comment type="function">
    <text evidence="1">Channel that opens in response to stretch forces in the membrane lipid bilayer. May participate in the regulation of osmotic pressure changes within the cell.</text>
</comment>
<evidence type="ECO:0000256" key="1">
    <source>
        <dbReference type="HAMAP-Rule" id="MF_00115"/>
    </source>
</evidence>
<keyword evidence="1" id="KW-0472">Membrane</keyword>
<organism evidence="2 3">
    <name type="scientific">Bifidobacterium phasiani</name>
    <dbReference type="NCBI Taxonomy" id="2834431"/>
    <lineage>
        <taxon>Bacteria</taxon>
        <taxon>Bacillati</taxon>
        <taxon>Actinomycetota</taxon>
        <taxon>Actinomycetes</taxon>
        <taxon>Bifidobacteriales</taxon>
        <taxon>Bifidobacteriaceae</taxon>
        <taxon>Bifidobacterium</taxon>
    </lineage>
</organism>
<feature type="transmembrane region" description="Helical" evidence="1">
    <location>
        <begin position="89"/>
        <end position="122"/>
    </location>
</feature>
<dbReference type="HAMAP" id="MF_00115">
    <property type="entry name" value="MscL"/>
    <property type="match status" value="1"/>
</dbReference>
<reference evidence="2 3" key="1">
    <citation type="submission" date="2021-05" db="EMBL/GenBank/DDBJ databases">
        <title>Phylogenetic classification of ten novel species belonging to the genus Bifidobacterium comprising B. colchicus sp. nov., B. abeli sp. nov., B. bicoloris sp. nov., B. guerezis sp. nov., B. rosaliae sp. nov., B. santillanensis sp. nov., B. argentati sp. nov., B. amazzoni sp. nov., B. pluviali sp. nov., and B. pinnaculum sp. nov.</title>
        <authorList>
            <person name="Lugli G.A."/>
            <person name="Ruiz Garcia L."/>
            <person name="Margolles A."/>
            <person name="Ventura M."/>
        </authorList>
    </citation>
    <scope>NUCLEOTIDE SEQUENCE [LARGE SCALE GENOMIC DNA]</scope>
    <source>
        <strain evidence="2 3">6T3</strain>
    </source>
</reference>
<comment type="caution">
    <text evidence="2">The sequence shown here is derived from an EMBL/GenBank/DDBJ whole genome shotgun (WGS) entry which is preliminary data.</text>
</comment>
<dbReference type="NCBIfam" id="TIGR00220">
    <property type="entry name" value="mscL"/>
    <property type="match status" value="1"/>
</dbReference>
<evidence type="ECO:0000313" key="2">
    <source>
        <dbReference type="EMBL" id="MBW3082506.1"/>
    </source>
</evidence>
<gene>
    <name evidence="1 2" type="primary">mscL</name>
    <name evidence="2" type="ORF">KIH73_03775</name>
</gene>
<keyword evidence="1" id="KW-0813">Transport</keyword>
<accession>A0ABS6W7Q6</accession>
<keyword evidence="1" id="KW-0406">Ion transport</keyword>
<dbReference type="Proteomes" id="UP000812844">
    <property type="component" value="Unassembled WGS sequence"/>
</dbReference>
<dbReference type="EMBL" id="JAHBBD010000006">
    <property type="protein sequence ID" value="MBW3082506.1"/>
    <property type="molecule type" value="Genomic_DNA"/>
</dbReference>
<dbReference type="Pfam" id="PF01741">
    <property type="entry name" value="MscL"/>
    <property type="match status" value="1"/>
</dbReference>
<protein>
    <recommendedName>
        <fullName evidence="1">Large-conductance mechanosensitive channel</fullName>
    </recommendedName>
</protein>
<proteinExistence type="inferred from homology"/>
<keyword evidence="1" id="KW-1133">Transmembrane helix</keyword>
<dbReference type="InterPro" id="IPR001185">
    <property type="entry name" value="MS_channel"/>
</dbReference>
<evidence type="ECO:0000313" key="3">
    <source>
        <dbReference type="Proteomes" id="UP000812844"/>
    </source>
</evidence>
<dbReference type="PANTHER" id="PTHR30266">
    <property type="entry name" value="MECHANOSENSITIVE CHANNEL MSCL"/>
    <property type="match status" value="1"/>
</dbReference>
<keyword evidence="1" id="KW-0812">Transmembrane</keyword>
<name>A0ABS6W7Q6_9BIFI</name>